<dbReference type="EMBL" id="JH688654">
    <property type="protein sequence ID" value="EJD32785.1"/>
    <property type="molecule type" value="Genomic_DNA"/>
</dbReference>
<evidence type="ECO:0000256" key="2">
    <source>
        <dbReference type="ARBA" id="ARBA00022771"/>
    </source>
</evidence>
<dbReference type="GO" id="GO:0008270">
    <property type="term" value="F:zinc ion binding"/>
    <property type="evidence" value="ECO:0007669"/>
    <property type="project" value="UniProtKB-KW"/>
</dbReference>
<dbReference type="SUPFAM" id="SSF144232">
    <property type="entry name" value="HIT/MYND zinc finger-like"/>
    <property type="match status" value="1"/>
</dbReference>
<dbReference type="Gene3D" id="6.10.140.2220">
    <property type="match status" value="1"/>
</dbReference>
<evidence type="ECO:0000313" key="7">
    <source>
        <dbReference type="Proteomes" id="UP000006514"/>
    </source>
</evidence>
<organism evidence="6 7">
    <name type="scientific">Auricularia subglabra (strain TFB-10046 / SS5)</name>
    <name type="common">White-rot fungus</name>
    <name type="synonym">Auricularia delicata (strain TFB10046)</name>
    <dbReference type="NCBI Taxonomy" id="717982"/>
    <lineage>
        <taxon>Eukaryota</taxon>
        <taxon>Fungi</taxon>
        <taxon>Dikarya</taxon>
        <taxon>Basidiomycota</taxon>
        <taxon>Agaricomycotina</taxon>
        <taxon>Agaricomycetes</taxon>
        <taxon>Auriculariales</taxon>
        <taxon>Auriculariaceae</taxon>
        <taxon>Auricularia</taxon>
    </lineage>
</organism>
<dbReference type="PROSITE" id="PS50865">
    <property type="entry name" value="ZF_MYND_2"/>
    <property type="match status" value="1"/>
</dbReference>
<dbReference type="OrthoDB" id="341421at2759"/>
<evidence type="ECO:0000313" key="6">
    <source>
        <dbReference type="EMBL" id="EJD32785.1"/>
    </source>
</evidence>
<protein>
    <recommendedName>
        <fullName evidence="5">MYND-type domain-containing protein</fullName>
    </recommendedName>
</protein>
<name>J0WLW2_AURST</name>
<dbReference type="Proteomes" id="UP000006514">
    <property type="component" value="Unassembled WGS sequence"/>
</dbReference>
<keyword evidence="2 4" id="KW-0863">Zinc-finger</keyword>
<keyword evidence="1" id="KW-0479">Metal-binding</keyword>
<evidence type="ECO:0000256" key="4">
    <source>
        <dbReference type="PROSITE-ProRule" id="PRU00134"/>
    </source>
</evidence>
<proteinExistence type="predicted"/>
<evidence type="ECO:0000259" key="5">
    <source>
        <dbReference type="PROSITE" id="PS50865"/>
    </source>
</evidence>
<evidence type="ECO:0000256" key="1">
    <source>
        <dbReference type="ARBA" id="ARBA00022723"/>
    </source>
</evidence>
<dbReference type="AlphaFoldDB" id="J0WLW2"/>
<reference evidence="7" key="1">
    <citation type="journal article" date="2012" name="Science">
        <title>The Paleozoic origin of enzymatic lignin decomposition reconstructed from 31 fungal genomes.</title>
        <authorList>
            <person name="Floudas D."/>
            <person name="Binder M."/>
            <person name="Riley R."/>
            <person name="Barry K."/>
            <person name="Blanchette R.A."/>
            <person name="Henrissat B."/>
            <person name="Martinez A.T."/>
            <person name="Otillar R."/>
            <person name="Spatafora J.W."/>
            <person name="Yadav J.S."/>
            <person name="Aerts A."/>
            <person name="Benoit I."/>
            <person name="Boyd A."/>
            <person name="Carlson A."/>
            <person name="Copeland A."/>
            <person name="Coutinho P.M."/>
            <person name="de Vries R.P."/>
            <person name="Ferreira P."/>
            <person name="Findley K."/>
            <person name="Foster B."/>
            <person name="Gaskell J."/>
            <person name="Glotzer D."/>
            <person name="Gorecki P."/>
            <person name="Heitman J."/>
            <person name="Hesse C."/>
            <person name="Hori C."/>
            <person name="Igarashi K."/>
            <person name="Jurgens J.A."/>
            <person name="Kallen N."/>
            <person name="Kersten P."/>
            <person name="Kohler A."/>
            <person name="Kuees U."/>
            <person name="Kumar T.K.A."/>
            <person name="Kuo A."/>
            <person name="LaButti K."/>
            <person name="Larrondo L.F."/>
            <person name="Lindquist E."/>
            <person name="Ling A."/>
            <person name="Lombard V."/>
            <person name="Lucas S."/>
            <person name="Lundell T."/>
            <person name="Martin R."/>
            <person name="McLaughlin D.J."/>
            <person name="Morgenstern I."/>
            <person name="Morin E."/>
            <person name="Murat C."/>
            <person name="Nagy L.G."/>
            <person name="Nolan M."/>
            <person name="Ohm R.A."/>
            <person name="Patyshakuliyeva A."/>
            <person name="Rokas A."/>
            <person name="Ruiz-Duenas F.J."/>
            <person name="Sabat G."/>
            <person name="Salamov A."/>
            <person name="Samejima M."/>
            <person name="Schmutz J."/>
            <person name="Slot J.C."/>
            <person name="St John F."/>
            <person name="Stenlid J."/>
            <person name="Sun H."/>
            <person name="Sun S."/>
            <person name="Syed K."/>
            <person name="Tsang A."/>
            <person name="Wiebenga A."/>
            <person name="Young D."/>
            <person name="Pisabarro A."/>
            <person name="Eastwood D.C."/>
            <person name="Martin F."/>
            <person name="Cullen D."/>
            <person name="Grigoriev I.V."/>
            <person name="Hibbett D.S."/>
        </authorList>
    </citation>
    <scope>NUCLEOTIDE SEQUENCE [LARGE SCALE GENOMIC DNA]</scope>
    <source>
        <strain evidence="7">TFB10046</strain>
    </source>
</reference>
<keyword evidence="3" id="KW-0862">Zinc</keyword>
<dbReference type="Pfam" id="PF01753">
    <property type="entry name" value="zf-MYND"/>
    <property type="match status" value="1"/>
</dbReference>
<dbReference type="KEGG" id="adl:AURDEDRAFT_178117"/>
<evidence type="ECO:0000256" key="3">
    <source>
        <dbReference type="ARBA" id="ARBA00022833"/>
    </source>
</evidence>
<sequence>MPDAPDPSDRPLSDSDVVAMAELVSEQLSNTTHPRVCPVCLYKLAAALWHNSLEATVVHLVETNHAFWSACAATVSAPGTTGDVTRLRLILADNVTFCSNARHVDRSLRLRDNVAALMDTLCTCIYAALSKGPHRDQSAILRSKNGAWPTSLGDVAPTGIGPYVRWACILPTPSPLAIICQLFFVARRTVMRDLLVAPSQERLVLTVIRALRQWRLTNSEVPDCQADVFAHDVQLPPVDREDRQTILSQVYRLTLWLVTGPDLRLDDLGDLARGYEAPLHDALIHASSTSFAGDSDKRYILVAAASMIASAARLPLHPLVQEFRQSPDVDQVYDCMTIGQAVYLYISRVSLRCAAPNCDSNTRAGSSHSPAMCSPCRIVRYCSVQCQRLDWKVGHNGAPHRIICGAIHKIIGPDRFAPRLSMSNFVAAYNHPSILTRQERRVLAKAALRSGILPSRFDTDIKEMLEGLSKEGRDAEQ</sequence>
<feature type="domain" description="MYND-type" evidence="5">
    <location>
        <begin position="358"/>
        <end position="404"/>
    </location>
</feature>
<gene>
    <name evidence="6" type="ORF">AURDEDRAFT_178117</name>
</gene>
<dbReference type="InParanoid" id="J0WLW2"/>
<keyword evidence="7" id="KW-1185">Reference proteome</keyword>
<dbReference type="InterPro" id="IPR002893">
    <property type="entry name" value="Znf_MYND"/>
</dbReference>
<accession>J0WLW2</accession>